<dbReference type="OrthoDB" id="9798081at2"/>
<evidence type="ECO:0000313" key="2">
    <source>
        <dbReference type="EMBL" id="SCC16974.1"/>
    </source>
</evidence>
<evidence type="ECO:0000259" key="1">
    <source>
        <dbReference type="PROSITE" id="PS51186"/>
    </source>
</evidence>
<dbReference type="PANTHER" id="PTHR43792">
    <property type="entry name" value="GNAT FAMILY, PUTATIVE (AFU_ORTHOLOGUE AFUA_3G00765)-RELATED-RELATED"/>
    <property type="match status" value="1"/>
</dbReference>
<proteinExistence type="predicted"/>
<dbReference type="Gene3D" id="3.40.630.30">
    <property type="match status" value="1"/>
</dbReference>
<dbReference type="SUPFAM" id="SSF55729">
    <property type="entry name" value="Acyl-CoA N-acyltransferases (Nat)"/>
    <property type="match status" value="1"/>
</dbReference>
<organism evidence="2 3">
    <name type="scientific">[Bacillus] enclensis</name>
    <dbReference type="NCBI Taxonomy" id="1402860"/>
    <lineage>
        <taxon>Bacteria</taxon>
        <taxon>Bacillati</taxon>
        <taxon>Bacillota</taxon>
        <taxon>Bacilli</taxon>
        <taxon>Bacillales</taxon>
        <taxon>Bacillaceae</taxon>
        <taxon>Rossellomorea</taxon>
    </lineage>
</organism>
<dbReference type="InterPro" id="IPR000182">
    <property type="entry name" value="GNAT_dom"/>
</dbReference>
<dbReference type="PROSITE" id="PS51186">
    <property type="entry name" value="GNAT"/>
    <property type="match status" value="1"/>
</dbReference>
<dbReference type="Pfam" id="PF13302">
    <property type="entry name" value="Acetyltransf_3"/>
    <property type="match status" value="1"/>
</dbReference>
<keyword evidence="2" id="KW-0808">Transferase</keyword>
<dbReference type="EMBL" id="FMAU01000003">
    <property type="protein sequence ID" value="SCC16974.1"/>
    <property type="molecule type" value="Genomic_DNA"/>
</dbReference>
<reference evidence="3" key="1">
    <citation type="submission" date="2016-08" db="EMBL/GenBank/DDBJ databases">
        <authorList>
            <person name="Varghese N."/>
            <person name="Submissions Spin"/>
        </authorList>
    </citation>
    <scope>NUCLEOTIDE SEQUENCE [LARGE SCALE GENOMIC DNA]</scope>
    <source>
        <strain evidence="3">SGD-1123</strain>
    </source>
</reference>
<sequence>MDKRSLSVETARLVVRPFMKSDYHNWLHENMNKLPSQHKYDIGLQDMSECTEFWFHNMIDQQNIMMNSDEVYIFGIFLKQTGAYIGSVDFSTLMRLNFHWGRVGYTLNNTHWRQGYGKEAVRGALKIAFEKINYHRVEAHINLDNTPSIKLAEGIGMKYECTRKGFINENGKWTDNHVFYMNAEDYY</sequence>
<gene>
    <name evidence="2" type="ORF">GA0061094_2861</name>
</gene>
<name>A0A1C4CDB2_9BACI</name>
<feature type="domain" description="N-acetyltransferase" evidence="1">
    <location>
        <begin position="13"/>
        <end position="186"/>
    </location>
</feature>
<dbReference type="RefSeq" id="WP_032085652.1">
    <property type="nucleotide sequence ID" value="NZ_FMAU01000003.1"/>
</dbReference>
<dbReference type="InterPro" id="IPR051531">
    <property type="entry name" value="N-acetyltransferase"/>
</dbReference>
<protein>
    <submittedName>
        <fullName evidence="2">Protein N-acetyltransferase, RimJ/RimL family</fullName>
    </submittedName>
</protein>
<keyword evidence="3" id="KW-1185">Reference proteome</keyword>
<dbReference type="GO" id="GO:0016747">
    <property type="term" value="F:acyltransferase activity, transferring groups other than amino-acyl groups"/>
    <property type="evidence" value="ECO:0007669"/>
    <property type="project" value="InterPro"/>
</dbReference>
<dbReference type="AlphaFoldDB" id="A0A1C4CDB2"/>
<dbReference type="InterPro" id="IPR016181">
    <property type="entry name" value="Acyl_CoA_acyltransferase"/>
</dbReference>
<evidence type="ECO:0000313" key="3">
    <source>
        <dbReference type="Proteomes" id="UP000181997"/>
    </source>
</evidence>
<accession>A0A1C4CDB2</accession>
<dbReference type="Proteomes" id="UP000181997">
    <property type="component" value="Unassembled WGS sequence"/>
</dbReference>
<dbReference type="PANTHER" id="PTHR43792:SF1">
    <property type="entry name" value="N-ACETYLTRANSFERASE DOMAIN-CONTAINING PROTEIN"/>
    <property type="match status" value="1"/>
</dbReference>